<keyword evidence="2" id="KW-1185">Reference proteome</keyword>
<reference evidence="1 2" key="1">
    <citation type="submission" date="2018-07" db="EMBL/GenBank/DDBJ databases">
        <title>Dyella tabacisoli L4-6T, whole genome shotgun sequence.</title>
        <authorList>
            <person name="Zhou X.-K."/>
            <person name="Li W.-J."/>
            <person name="Duan Y.-Q."/>
        </authorList>
    </citation>
    <scope>NUCLEOTIDE SEQUENCE [LARGE SCALE GENOMIC DNA]</scope>
    <source>
        <strain evidence="1 2">L4-6</strain>
    </source>
</reference>
<gene>
    <name evidence="1" type="ORF">DVJ77_12915</name>
</gene>
<dbReference type="EMBL" id="QQAH01000011">
    <property type="protein sequence ID" value="RDD81217.1"/>
    <property type="molecule type" value="Genomic_DNA"/>
</dbReference>
<evidence type="ECO:0000313" key="2">
    <source>
        <dbReference type="Proteomes" id="UP000253782"/>
    </source>
</evidence>
<dbReference type="AlphaFoldDB" id="A0A369UL32"/>
<evidence type="ECO:0000313" key="1">
    <source>
        <dbReference type="EMBL" id="RDD81217.1"/>
    </source>
</evidence>
<sequence length="423" mass="46695">MIVTGLNLLEFYRPFLRFIGLVGHQVWSDRAKLIRQAIAGNPYSKDHLEDENELCFALDELTHIWDRNGRFPLTLRKKRHLFFAIAFVAQAISLYDAVGDAAGKQLMRRIVGAIKNEPEDLRALQVELATATHFLQSGYEVSFPDLNGDERFDLLLHGIDGSEIEVECKFLSRDKGQKIHRSELVDFYKEVAPVLNSHISTSSADLIVEITVPDRFPSQMHEKKGIADLVRIAISSDASTMSNGIARIDVRDATSAGLGNAADSGLIDRGYLDKVTGTNNRPMLMLGSEGGSTALLVVKSEKNDSIFESIYRTLSRAASKQLTRKRPALLIARLDDIDMQALVRVAASEAGADSGPNTLQLIASRLMRGAHHEHIVSVCFLSEGEIGLPEAGRTPSNGVVYHFKNESSPFWRVGFSFGFSPIS</sequence>
<accession>A0A369UL32</accession>
<dbReference type="OrthoDB" id="7061999at2"/>
<protein>
    <submittedName>
        <fullName evidence="1">Uncharacterized protein</fullName>
    </submittedName>
</protein>
<name>A0A369UL32_9GAMM</name>
<dbReference type="RefSeq" id="WP_114845929.1">
    <property type="nucleotide sequence ID" value="NZ_JBHSPE010000020.1"/>
</dbReference>
<dbReference type="Proteomes" id="UP000253782">
    <property type="component" value="Unassembled WGS sequence"/>
</dbReference>
<organism evidence="1 2">
    <name type="scientific">Dyella tabacisoli</name>
    <dbReference type="NCBI Taxonomy" id="2282381"/>
    <lineage>
        <taxon>Bacteria</taxon>
        <taxon>Pseudomonadati</taxon>
        <taxon>Pseudomonadota</taxon>
        <taxon>Gammaproteobacteria</taxon>
        <taxon>Lysobacterales</taxon>
        <taxon>Rhodanobacteraceae</taxon>
        <taxon>Dyella</taxon>
    </lineage>
</organism>
<comment type="caution">
    <text evidence="1">The sequence shown here is derived from an EMBL/GenBank/DDBJ whole genome shotgun (WGS) entry which is preliminary data.</text>
</comment>
<proteinExistence type="predicted"/>